<keyword evidence="1" id="KW-0812">Transmembrane</keyword>
<gene>
    <name evidence="2" type="ORF">H9980_05560</name>
</gene>
<keyword evidence="1" id="KW-1133">Transmembrane helix</keyword>
<sequence>MILIVYHLNELTMKLIDDYQQLVAFFIRIFLMALFSLPLPRRYYFNDKNGT</sequence>
<accession>A0A9D1XLT1</accession>
<protein>
    <submittedName>
        <fullName evidence="2">Uncharacterized protein</fullName>
    </submittedName>
</protein>
<comment type="caution">
    <text evidence="2">The sequence shown here is derived from an EMBL/GenBank/DDBJ whole genome shotgun (WGS) entry which is preliminary data.</text>
</comment>
<organism evidence="2 3">
    <name type="scientific">Candidatus Erysipelatoclostridium merdavium</name>
    <dbReference type="NCBI Taxonomy" id="2838566"/>
    <lineage>
        <taxon>Bacteria</taxon>
        <taxon>Bacillati</taxon>
        <taxon>Bacillota</taxon>
        <taxon>Erysipelotrichia</taxon>
        <taxon>Erysipelotrichales</taxon>
        <taxon>Erysipelotrichales incertae sedis</taxon>
    </lineage>
</organism>
<evidence type="ECO:0000256" key="1">
    <source>
        <dbReference type="SAM" id="Phobius"/>
    </source>
</evidence>
<evidence type="ECO:0000313" key="2">
    <source>
        <dbReference type="EMBL" id="HIX81426.1"/>
    </source>
</evidence>
<keyword evidence="1" id="KW-0472">Membrane</keyword>
<proteinExistence type="predicted"/>
<feature type="transmembrane region" description="Helical" evidence="1">
    <location>
        <begin position="20"/>
        <end position="39"/>
    </location>
</feature>
<reference evidence="2" key="2">
    <citation type="submission" date="2021-04" db="EMBL/GenBank/DDBJ databases">
        <authorList>
            <person name="Gilroy R."/>
        </authorList>
    </citation>
    <scope>NUCLEOTIDE SEQUENCE</scope>
    <source>
        <strain evidence="2">ChiGjej1B1-14440</strain>
    </source>
</reference>
<name>A0A9D1XLT1_9FIRM</name>
<evidence type="ECO:0000313" key="3">
    <source>
        <dbReference type="Proteomes" id="UP000886724"/>
    </source>
</evidence>
<dbReference type="EMBL" id="DXET01000126">
    <property type="protein sequence ID" value="HIX81426.1"/>
    <property type="molecule type" value="Genomic_DNA"/>
</dbReference>
<dbReference type="Proteomes" id="UP000886724">
    <property type="component" value="Unassembled WGS sequence"/>
</dbReference>
<reference evidence="2" key="1">
    <citation type="journal article" date="2021" name="PeerJ">
        <title>Extensive microbial diversity within the chicken gut microbiome revealed by metagenomics and culture.</title>
        <authorList>
            <person name="Gilroy R."/>
            <person name="Ravi A."/>
            <person name="Getino M."/>
            <person name="Pursley I."/>
            <person name="Horton D.L."/>
            <person name="Alikhan N.F."/>
            <person name="Baker D."/>
            <person name="Gharbi K."/>
            <person name="Hall N."/>
            <person name="Watson M."/>
            <person name="Adriaenssens E.M."/>
            <person name="Foster-Nyarko E."/>
            <person name="Jarju S."/>
            <person name="Secka A."/>
            <person name="Antonio M."/>
            <person name="Oren A."/>
            <person name="Chaudhuri R.R."/>
            <person name="La Ragione R."/>
            <person name="Hildebrand F."/>
            <person name="Pallen M.J."/>
        </authorList>
    </citation>
    <scope>NUCLEOTIDE SEQUENCE</scope>
    <source>
        <strain evidence="2">ChiGjej1B1-14440</strain>
    </source>
</reference>
<dbReference type="AlphaFoldDB" id="A0A9D1XLT1"/>